<dbReference type="NCBIfam" id="TIGR02396">
    <property type="entry name" value="diverge_rpsU"/>
    <property type="match status" value="1"/>
</dbReference>
<keyword evidence="4" id="KW-0809">Transit peptide</keyword>
<dbReference type="PANTHER" id="PTHR21427">
    <property type="entry name" value="UBIQUINONE BIOSYNTHESIS PROTEIN COQ9, MITOCHONDRIAL"/>
    <property type="match status" value="1"/>
</dbReference>
<evidence type="ECO:0000259" key="8">
    <source>
        <dbReference type="Pfam" id="PF08511"/>
    </source>
</evidence>
<evidence type="ECO:0000256" key="5">
    <source>
        <dbReference type="ARBA" id="ARBA00023121"/>
    </source>
</evidence>
<evidence type="ECO:0000256" key="3">
    <source>
        <dbReference type="ARBA" id="ARBA00022688"/>
    </source>
</evidence>
<dbReference type="EMBL" id="PVTQ01000009">
    <property type="protein sequence ID" value="PRY87847.1"/>
    <property type="molecule type" value="Genomic_DNA"/>
</dbReference>
<feature type="region of interest" description="Disordered" evidence="7">
    <location>
        <begin position="216"/>
        <end position="235"/>
    </location>
</feature>
<proteinExistence type="inferred from homology"/>
<dbReference type="InterPro" id="IPR013718">
    <property type="entry name" value="COQ9_C"/>
</dbReference>
<evidence type="ECO:0000313" key="9">
    <source>
        <dbReference type="EMBL" id="PRY87847.1"/>
    </source>
</evidence>
<evidence type="ECO:0000256" key="7">
    <source>
        <dbReference type="SAM" id="MobiDB-lite"/>
    </source>
</evidence>
<evidence type="ECO:0000256" key="2">
    <source>
        <dbReference type="ARBA" id="ARBA00010766"/>
    </source>
</evidence>
<dbReference type="Proteomes" id="UP000238392">
    <property type="component" value="Unassembled WGS sequence"/>
</dbReference>
<protein>
    <submittedName>
        <fullName evidence="9">Ubiquinone biosynthesis protein COQ9</fullName>
    </submittedName>
</protein>
<dbReference type="InterPro" id="IPR012762">
    <property type="entry name" value="Ubiq_biosynth_COQ9"/>
</dbReference>
<keyword evidence="5" id="KW-0446">Lipid-binding</keyword>
<accession>A0A2T0WMC3</accession>
<comment type="function">
    <text evidence="6">Membrane-associated protein that warps the membrane surface to access and bind aromatic isoprenes with high specificity, including ubiquinone (CoQ) isoprene intermediates and presents them directly to COQ7, therefore facilitating the COQ7-mediated hydroxylase step. Participates in the biosynthesis of coenzyme Q, also named ubiquinone, an essential lipid-soluble electron transporter for aerobic cellular respiration.</text>
</comment>
<keyword evidence="10" id="KW-1185">Reference proteome</keyword>
<reference evidence="9 10" key="1">
    <citation type="submission" date="2018-03" db="EMBL/GenBank/DDBJ databases">
        <title>Genomic Encyclopedia of Archaeal and Bacterial Type Strains, Phase II (KMG-II): from individual species to whole genera.</title>
        <authorList>
            <person name="Goeker M."/>
        </authorList>
    </citation>
    <scope>NUCLEOTIDE SEQUENCE [LARGE SCALE GENOMIC DNA]</scope>
    <source>
        <strain evidence="9 10">DSM 100212</strain>
    </source>
</reference>
<evidence type="ECO:0000256" key="4">
    <source>
        <dbReference type="ARBA" id="ARBA00022946"/>
    </source>
</evidence>
<comment type="pathway">
    <text evidence="1">Cofactor biosynthesis; ubiquinone biosynthesis.</text>
</comment>
<comment type="caution">
    <text evidence="9">The sequence shown here is derived from an EMBL/GenBank/DDBJ whole genome shotgun (WGS) entry which is preliminary data.</text>
</comment>
<dbReference type="RefSeq" id="WP_106265777.1">
    <property type="nucleotide sequence ID" value="NZ_PVTQ01000009.1"/>
</dbReference>
<dbReference type="PANTHER" id="PTHR21427:SF19">
    <property type="entry name" value="UBIQUINONE BIOSYNTHESIS PROTEIN COQ9, MITOCHONDRIAL"/>
    <property type="match status" value="1"/>
</dbReference>
<dbReference type="Pfam" id="PF08511">
    <property type="entry name" value="COQ9"/>
    <property type="match status" value="1"/>
</dbReference>
<dbReference type="OrthoDB" id="7201143at2"/>
<comment type="similarity">
    <text evidence="2">Belongs to the COQ9 family.</text>
</comment>
<dbReference type="AlphaFoldDB" id="A0A2T0WMC3"/>
<evidence type="ECO:0000313" key="10">
    <source>
        <dbReference type="Proteomes" id="UP000238392"/>
    </source>
</evidence>
<sequence length="235" mass="26332">MNTPSDSAQTQLLDAIVMHVPFDGWTKPAFDMAVADTGMSAEMAKIICPRGALDLAVAYHRAGDAQMVQRMQEADLDALKIREKIAFGVRTRLELVEDKELVRRGMTLFALPQHAGEGTKLVWETCDKIWNAIGDTSDDVNWYSKRATLSGVYSTTVLFWLGDDSEGHEATWAFLDRRIDNVMQIEKFKAQMRNNRLLSKMMAGPNMILSNIRAPQGRGFRDLPGHVSADQDTQK</sequence>
<dbReference type="Gene3D" id="1.10.357.10">
    <property type="entry name" value="Tetracycline Repressor, domain 2"/>
    <property type="match status" value="1"/>
</dbReference>
<organism evidence="9 10">
    <name type="scientific">Donghicola tyrosinivorans</name>
    <dbReference type="NCBI Taxonomy" id="1652492"/>
    <lineage>
        <taxon>Bacteria</taxon>
        <taxon>Pseudomonadati</taxon>
        <taxon>Pseudomonadota</taxon>
        <taxon>Alphaproteobacteria</taxon>
        <taxon>Rhodobacterales</taxon>
        <taxon>Roseobacteraceae</taxon>
        <taxon>Donghicola</taxon>
    </lineage>
</organism>
<evidence type="ECO:0000256" key="6">
    <source>
        <dbReference type="ARBA" id="ARBA00058104"/>
    </source>
</evidence>
<feature type="domain" description="COQ9 C-terminal" evidence="8">
    <location>
        <begin position="117"/>
        <end position="186"/>
    </location>
</feature>
<keyword evidence="9" id="KW-0830">Ubiquinone</keyword>
<dbReference type="GO" id="GO:0008289">
    <property type="term" value="F:lipid binding"/>
    <property type="evidence" value="ECO:0007669"/>
    <property type="project" value="UniProtKB-KW"/>
</dbReference>
<keyword evidence="3" id="KW-0831">Ubiquinone biosynthesis</keyword>
<dbReference type="GO" id="GO:0006744">
    <property type="term" value="P:ubiquinone biosynthetic process"/>
    <property type="evidence" value="ECO:0007669"/>
    <property type="project" value="UniProtKB-KW"/>
</dbReference>
<evidence type="ECO:0000256" key="1">
    <source>
        <dbReference type="ARBA" id="ARBA00004749"/>
    </source>
</evidence>
<gene>
    <name evidence="9" type="ORF">CLV74_109170</name>
</gene>
<name>A0A2T0WMC3_9RHOB</name>